<feature type="domain" description="TonB-dependent receptor plug" evidence="15">
    <location>
        <begin position="45"/>
        <end position="149"/>
    </location>
</feature>
<evidence type="ECO:0000256" key="4">
    <source>
        <dbReference type="ARBA" id="ARBA00022496"/>
    </source>
</evidence>
<evidence type="ECO:0000256" key="1">
    <source>
        <dbReference type="ARBA" id="ARBA00004571"/>
    </source>
</evidence>
<evidence type="ECO:0000256" key="9">
    <source>
        <dbReference type="ARBA" id="ARBA00023136"/>
    </source>
</evidence>
<evidence type="ECO:0000256" key="8">
    <source>
        <dbReference type="ARBA" id="ARBA00023077"/>
    </source>
</evidence>
<evidence type="ECO:0000256" key="6">
    <source>
        <dbReference type="ARBA" id="ARBA00023004"/>
    </source>
</evidence>
<keyword evidence="8 12" id="KW-0798">TonB box</keyword>
<dbReference type="AlphaFoldDB" id="A0A7W2YI85"/>
<keyword evidence="3 11" id="KW-1134">Transmembrane beta strand</keyword>
<dbReference type="Pfam" id="PF00593">
    <property type="entry name" value="TonB_dep_Rec_b-barrel"/>
    <property type="match status" value="1"/>
</dbReference>
<evidence type="ECO:0000256" key="3">
    <source>
        <dbReference type="ARBA" id="ARBA00022452"/>
    </source>
</evidence>
<dbReference type="InterPro" id="IPR000531">
    <property type="entry name" value="Beta-barrel_TonB"/>
</dbReference>
<proteinExistence type="inferred from homology"/>
<evidence type="ECO:0000256" key="12">
    <source>
        <dbReference type="RuleBase" id="RU003357"/>
    </source>
</evidence>
<dbReference type="GO" id="GO:0009279">
    <property type="term" value="C:cell outer membrane"/>
    <property type="evidence" value="ECO:0007669"/>
    <property type="project" value="UniProtKB-SubCell"/>
</dbReference>
<evidence type="ECO:0000256" key="13">
    <source>
        <dbReference type="SAM" id="SignalP"/>
    </source>
</evidence>
<dbReference type="PANTHER" id="PTHR32552">
    <property type="entry name" value="FERRICHROME IRON RECEPTOR-RELATED"/>
    <property type="match status" value="1"/>
</dbReference>
<dbReference type="Gene3D" id="2.40.170.20">
    <property type="entry name" value="TonB-dependent receptor, beta-barrel domain"/>
    <property type="match status" value="1"/>
</dbReference>
<evidence type="ECO:0000259" key="15">
    <source>
        <dbReference type="Pfam" id="PF07715"/>
    </source>
</evidence>
<keyword evidence="16" id="KW-0675">Receptor</keyword>
<gene>
    <name evidence="16" type="ORF">H2508_01445</name>
</gene>
<keyword evidence="6" id="KW-0408">Iron</keyword>
<reference evidence="16 17" key="1">
    <citation type="submission" date="2020-07" db="EMBL/GenBank/DDBJ databases">
        <title>Halieaceae bacterium, F7430, whole genome shotgun sequencing project.</title>
        <authorList>
            <person name="Jiang S."/>
            <person name="Liu Z.W."/>
            <person name="Du Z.J."/>
        </authorList>
    </citation>
    <scope>NUCLEOTIDE SEQUENCE [LARGE SCALE GENOMIC DNA]</scope>
    <source>
        <strain evidence="16 17">F7430</strain>
    </source>
</reference>
<dbReference type="Proteomes" id="UP000539350">
    <property type="component" value="Unassembled WGS sequence"/>
</dbReference>
<evidence type="ECO:0000313" key="16">
    <source>
        <dbReference type="EMBL" id="MBA6411772.1"/>
    </source>
</evidence>
<dbReference type="InterPro" id="IPR036942">
    <property type="entry name" value="Beta-barrel_TonB_sf"/>
</dbReference>
<keyword evidence="7" id="KW-0406">Ion transport</keyword>
<evidence type="ECO:0000256" key="2">
    <source>
        <dbReference type="ARBA" id="ARBA00022448"/>
    </source>
</evidence>
<keyword evidence="10 11" id="KW-0998">Cell outer membrane</keyword>
<dbReference type="PROSITE" id="PS52016">
    <property type="entry name" value="TONB_DEPENDENT_REC_3"/>
    <property type="match status" value="1"/>
</dbReference>
<evidence type="ECO:0000256" key="7">
    <source>
        <dbReference type="ARBA" id="ARBA00023065"/>
    </source>
</evidence>
<accession>A0A7W2YI85</accession>
<organism evidence="16 17">
    <name type="scientific">Sediminihaliea albiluteola</name>
    <dbReference type="NCBI Taxonomy" id="2758564"/>
    <lineage>
        <taxon>Bacteria</taxon>
        <taxon>Pseudomonadati</taxon>
        <taxon>Pseudomonadota</taxon>
        <taxon>Gammaproteobacteria</taxon>
        <taxon>Cellvibrionales</taxon>
        <taxon>Halieaceae</taxon>
        <taxon>Sediminihaliea</taxon>
    </lineage>
</organism>
<dbReference type="SUPFAM" id="SSF56935">
    <property type="entry name" value="Porins"/>
    <property type="match status" value="1"/>
</dbReference>
<dbReference type="EMBL" id="JACFXU010000013">
    <property type="protein sequence ID" value="MBA6411772.1"/>
    <property type="molecule type" value="Genomic_DNA"/>
</dbReference>
<dbReference type="PANTHER" id="PTHR32552:SF81">
    <property type="entry name" value="TONB-DEPENDENT OUTER MEMBRANE RECEPTOR"/>
    <property type="match status" value="1"/>
</dbReference>
<keyword evidence="17" id="KW-1185">Reference proteome</keyword>
<evidence type="ECO:0000256" key="10">
    <source>
        <dbReference type="ARBA" id="ARBA00023237"/>
    </source>
</evidence>
<dbReference type="InterPro" id="IPR039426">
    <property type="entry name" value="TonB-dep_rcpt-like"/>
</dbReference>
<dbReference type="RefSeq" id="WP_182168632.1">
    <property type="nucleotide sequence ID" value="NZ_JACFXU010000013.1"/>
</dbReference>
<keyword evidence="2 11" id="KW-0813">Transport</keyword>
<protein>
    <submittedName>
        <fullName evidence="16">TonB-dependent receptor</fullName>
    </submittedName>
</protein>
<evidence type="ECO:0000259" key="14">
    <source>
        <dbReference type="Pfam" id="PF00593"/>
    </source>
</evidence>
<evidence type="ECO:0000256" key="11">
    <source>
        <dbReference type="PROSITE-ProRule" id="PRU01360"/>
    </source>
</evidence>
<comment type="subcellular location">
    <subcellularLocation>
        <location evidence="1 11">Cell outer membrane</location>
        <topology evidence="1 11">Multi-pass membrane protein</topology>
    </subcellularLocation>
</comment>
<keyword evidence="9 11" id="KW-0472">Membrane</keyword>
<keyword evidence="13" id="KW-0732">Signal</keyword>
<sequence length="732" mass="81452">MFNNKKRLALMISLATAPLAHAQSGSGLVLEEIMVTAQRVVEGVQTVPVTVNAISGQVYSDTVGNDIKDLSKLTPGLSLESSGNNQNVTLRGIGTKISAPQSPRTNIYVDGVYQMQQQNSFFAQYDLERFEVLRGPQGTLYGKASPTGTIIIHTANPSLDNVDGYMRQTVGQHDLSTTEFGVSVPIIKDELAVRLAGIYDENNNKDYQYYGSGPSEPKDRTRSGRANIYWDPGNGFDLRFSYTYVDKTSGVDLYVAQTKDDRWGVELSPYDRESLSNRAKKMDVSFDQSILEMNYEFSDYVLTYQAYYSESNNYQLNDEDSTPLDDNFQIVDINFSHLFNNELRLSSEGNDAWDWIAGVYHSRSVATTEAFNKQNRGFFDINAYVELASGTEDYGAFIHNSIFLTDNLTLTLGGRWTKERRRGSADSEFFLIAGGNETLVGGGIEKASSKYIDWTGTTKLSYVLSPDEMIYATVDFGGRSGGQGIDVKGTVPHELSLYDPESATSYELGYKSDLFGGRMRFNAALYYQIYTDYQVELEAPINDPLQGITTFTGIQNAEEVIAQGAEIEVNYLLAQDLVVNIAVAYNDTKFEEFTGAACDDGNSAALATGQYATCNYSGQRVGGDTGNWSAVASTSYSQAFMNSGFDWYVDAFMKFDSFRIAPNTQRRSASYSTFDLFTGLRDDVWDLKLWVKNLTDKEAIVQDDRAAVDSLIPHLWVMNPRQFGATVTYRFE</sequence>
<evidence type="ECO:0000313" key="17">
    <source>
        <dbReference type="Proteomes" id="UP000539350"/>
    </source>
</evidence>
<feature type="domain" description="TonB-dependent receptor-like beta-barrel" evidence="14">
    <location>
        <begin position="265"/>
        <end position="694"/>
    </location>
</feature>
<comment type="similarity">
    <text evidence="11 12">Belongs to the TonB-dependent receptor family.</text>
</comment>
<comment type="caution">
    <text evidence="16">The sequence shown here is derived from an EMBL/GenBank/DDBJ whole genome shotgun (WGS) entry which is preliminary data.</text>
</comment>
<name>A0A7W2YI85_9GAMM</name>
<dbReference type="GO" id="GO:0006826">
    <property type="term" value="P:iron ion transport"/>
    <property type="evidence" value="ECO:0007669"/>
    <property type="project" value="UniProtKB-KW"/>
</dbReference>
<feature type="chain" id="PRO_5031038339" evidence="13">
    <location>
        <begin position="23"/>
        <end position="732"/>
    </location>
</feature>
<keyword evidence="4" id="KW-0410">Iron transport</keyword>
<evidence type="ECO:0000256" key="5">
    <source>
        <dbReference type="ARBA" id="ARBA00022692"/>
    </source>
</evidence>
<keyword evidence="5 11" id="KW-0812">Transmembrane</keyword>
<feature type="signal peptide" evidence="13">
    <location>
        <begin position="1"/>
        <end position="22"/>
    </location>
</feature>
<dbReference type="Pfam" id="PF07715">
    <property type="entry name" value="Plug"/>
    <property type="match status" value="1"/>
</dbReference>
<dbReference type="InterPro" id="IPR012910">
    <property type="entry name" value="Plug_dom"/>
</dbReference>